<dbReference type="EMBL" id="CP066775">
    <property type="protein sequence ID" value="QQL51319.1"/>
    <property type="molecule type" value="Genomic_DNA"/>
</dbReference>
<dbReference type="AlphaFoldDB" id="A0A6I4I177"/>
<reference evidence="1 2" key="1">
    <citation type="submission" date="2020-12" db="EMBL/GenBank/DDBJ databases">
        <title>HMF7856_wgs.fasta genome submission.</title>
        <authorList>
            <person name="Kang H."/>
            <person name="Kim H."/>
            <person name="Joh K."/>
        </authorList>
    </citation>
    <scope>NUCLEOTIDE SEQUENCE [LARGE SCALE GENOMIC DNA]</scope>
    <source>
        <strain evidence="1 2">HMF7856</strain>
    </source>
</reference>
<proteinExistence type="predicted"/>
<dbReference type="InterPro" id="IPR022134">
    <property type="entry name" value="DUF3667"/>
</dbReference>
<name>A0A6I4I177_9SPHI</name>
<sequence>MKKHYRSENNCLNCGTILDGKYCHNCGQENLEIKENFGHLMNHAISDYFHFDHQFFHTLKPLLFKPGHLTNEYMAGKRAQYLHPIKMYIFISLVFFVMLFKKSGDDKEQAIQHKKVTNKEIAATKKSLDSAKVLSDGQKTMIINAMKKQASADSLKEKQKRARKDGEDDVDVNDNDDSGHFFGLANIGDTDFKTYADYEAEQKKLRADERDGFFKRQFERKAFSYKKYGSEAKEIFLEDIKHNIPKMMFVLLPLFALILRLAFWKNHKYYVEHLIFSFHLHCFVFLLWLIAIQFNWILPETWGLSGWINTIVFFWVVYYIFKAFKVVYHRSNGRTISKMFGISFVYLIAFSFCMLGLVVLTALV</sequence>
<evidence type="ECO:0000313" key="1">
    <source>
        <dbReference type="EMBL" id="QQL51319.1"/>
    </source>
</evidence>
<dbReference type="KEGG" id="mgik:GO620_007705"/>
<evidence type="ECO:0000313" key="2">
    <source>
        <dbReference type="Proteomes" id="UP000429232"/>
    </source>
</evidence>
<gene>
    <name evidence="1" type="ORF">GO620_007705</name>
</gene>
<dbReference type="Proteomes" id="UP000429232">
    <property type="component" value="Chromosome"/>
</dbReference>
<dbReference type="Pfam" id="PF12412">
    <property type="entry name" value="DUF3667"/>
    <property type="match status" value="1"/>
</dbReference>
<protein>
    <submittedName>
        <fullName evidence="1">DUF3667 domain-containing protein</fullName>
    </submittedName>
</protein>
<organism evidence="1 2">
    <name type="scientific">Mucilaginibacter ginkgonis</name>
    <dbReference type="NCBI Taxonomy" id="2682091"/>
    <lineage>
        <taxon>Bacteria</taxon>
        <taxon>Pseudomonadati</taxon>
        <taxon>Bacteroidota</taxon>
        <taxon>Sphingobacteriia</taxon>
        <taxon>Sphingobacteriales</taxon>
        <taxon>Sphingobacteriaceae</taxon>
        <taxon>Mucilaginibacter</taxon>
    </lineage>
</organism>
<keyword evidence="2" id="KW-1185">Reference proteome</keyword>
<dbReference type="RefSeq" id="WP_157523953.1">
    <property type="nucleotide sequence ID" value="NZ_CP066775.1"/>
</dbReference>
<accession>A0A6I4I177</accession>